<dbReference type="Gene3D" id="1.10.287.1060">
    <property type="entry name" value="ESAT-6-like"/>
    <property type="match status" value="1"/>
</dbReference>
<feature type="region of interest" description="Disordered" evidence="1">
    <location>
        <begin position="115"/>
        <end position="135"/>
    </location>
</feature>
<keyword evidence="3" id="KW-1185">Reference proteome</keyword>
<comment type="caution">
    <text evidence="2">The sequence shown here is derived from an EMBL/GenBank/DDBJ whole genome shotgun (WGS) entry which is preliminary data.</text>
</comment>
<organism evidence="2 3">
    <name type="scientific">Streptomyces bugieae</name>
    <dbReference type="NCBI Taxonomy" id="3098223"/>
    <lineage>
        <taxon>Bacteria</taxon>
        <taxon>Bacillati</taxon>
        <taxon>Actinomycetota</taxon>
        <taxon>Actinomycetes</taxon>
        <taxon>Kitasatosporales</taxon>
        <taxon>Streptomycetaceae</taxon>
        <taxon>Streptomyces</taxon>
    </lineage>
</organism>
<feature type="region of interest" description="Disordered" evidence="1">
    <location>
        <begin position="1"/>
        <end position="26"/>
    </location>
</feature>
<evidence type="ECO:0000256" key="1">
    <source>
        <dbReference type="SAM" id="MobiDB-lite"/>
    </source>
</evidence>
<reference evidence="2 3" key="1">
    <citation type="submission" date="2023-12" db="EMBL/GenBank/DDBJ databases">
        <title>30 novel species of actinomycetes from the DSMZ collection.</title>
        <authorList>
            <person name="Nouioui I."/>
        </authorList>
    </citation>
    <scope>NUCLEOTIDE SEQUENCE [LARGE SCALE GENOMIC DNA]</scope>
    <source>
        <strain evidence="2 3">DSM 41528</strain>
    </source>
</reference>
<sequence>MAQHRNAHLPTRHAVAGGAGTHVRSNKVTTPTSVTVEGMHAALGAFREADSTARAQLSAMTEQVSVLTRNWTGDAAAQFGGAMHTWLEDFQTVVSALNRMVNTLEQNTGVYRSTHDSTHQAASSVASRMHAPLSL</sequence>
<dbReference type="InterPro" id="IPR010310">
    <property type="entry name" value="T7SS_ESAT-6-like"/>
</dbReference>
<dbReference type="EMBL" id="JAZBJP010000002">
    <property type="protein sequence ID" value="MEE4418869.1"/>
    <property type="molecule type" value="Genomic_DNA"/>
</dbReference>
<dbReference type="SUPFAM" id="SSF140453">
    <property type="entry name" value="EsxAB dimer-like"/>
    <property type="match status" value="1"/>
</dbReference>
<accession>A0ABU7NJ50</accession>
<protein>
    <submittedName>
        <fullName evidence="2">WXG100 family type VII secretion target</fullName>
    </submittedName>
</protein>
<dbReference type="RefSeq" id="WP_330820814.1">
    <property type="nucleotide sequence ID" value="NZ_JAZBJP010000002.1"/>
</dbReference>
<evidence type="ECO:0000313" key="2">
    <source>
        <dbReference type="EMBL" id="MEE4418869.1"/>
    </source>
</evidence>
<proteinExistence type="predicted"/>
<evidence type="ECO:0000313" key="3">
    <source>
        <dbReference type="Proteomes" id="UP001307760"/>
    </source>
</evidence>
<dbReference type="InterPro" id="IPR036689">
    <property type="entry name" value="ESAT-6-like_sf"/>
</dbReference>
<dbReference type="Pfam" id="PF06013">
    <property type="entry name" value="WXG100"/>
    <property type="match status" value="1"/>
</dbReference>
<dbReference type="Proteomes" id="UP001307760">
    <property type="component" value="Unassembled WGS sequence"/>
</dbReference>
<feature type="compositionally biased region" description="Basic residues" evidence="1">
    <location>
        <begin position="1"/>
        <end position="11"/>
    </location>
</feature>
<dbReference type="NCBIfam" id="TIGR03930">
    <property type="entry name" value="WXG100_ESAT6"/>
    <property type="match status" value="1"/>
</dbReference>
<gene>
    <name evidence="2" type="ORF">V2J85_05820</name>
</gene>
<name>A0ABU7NJ50_9ACTN</name>